<evidence type="ECO:0000313" key="2">
    <source>
        <dbReference type="Proteomes" id="UP000320184"/>
    </source>
</evidence>
<organism evidence="1 2">
    <name type="scientific">Eiseniibacteriota bacterium</name>
    <dbReference type="NCBI Taxonomy" id="2212470"/>
    <lineage>
        <taxon>Bacteria</taxon>
        <taxon>Candidatus Eiseniibacteriota</taxon>
    </lineage>
</organism>
<comment type="caution">
    <text evidence="1">The sequence shown here is derived from an EMBL/GenBank/DDBJ whole genome shotgun (WGS) entry which is preliminary data.</text>
</comment>
<dbReference type="Proteomes" id="UP000320184">
    <property type="component" value="Unassembled WGS sequence"/>
</dbReference>
<sequence length="47" mass="5286">MADIPVNGPAVRFDYQTIDTTANRLYFSHMNAGELLVFDLKDRKIAG</sequence>
<gene>
    <name evidence="1" type="ORF">E6K73_13125</name>
</gene>
<protein>
    <submittedName>
        <fullName evidence="1">YncE family protein</fullName>
    </submittedName>
</protein>
<reference evidence="1 2" key="1">
    <citation type="journal article" date="2019" name="Nat. Microbiol.">
        <title>Mediterranean grassland soil C-N compound turnover is dependent on rainfall and depth, and is mediated by genomically divergent microorganisms.</title>
        <authorList>
            <person name="Diamond S."/>
            <person name="Andeer P.F."/>
            <person name="Li Z."/>
            <person name="Crits-Christoph A."/>
            <person name="Burstein D."/>
            <person name="Anantharaman K."/>
            <person name="Lane K.R."/>
            <person name="Thomas B.C."/>
            <person name="Pan C."/>
            <person name="Northen T.R."/>
            <person name="Banfield J.F."/>
        </authorList>
    </citation>
    <scope>NUCLEOTIDE SEQUENCE [LARGE SCALE GENOMIC DNA]</scope>
    <source>
        <strain evidence="1">WS_3</strain>
    </source>
</reference>
<evidence type="ECO:0000313" key="1">
    <source>
        <dbReference type="EMBL" id="TMQ47777.1"/>
    </source>
</evidence>
<dbReference type="AlphaFoldDB" id="A0A538S8T3"/>
<accession>A0A538S8T3</accession>
<name>A0A538S8T3_UNCEI</name>
<proteinExistence type="predicted"/>
<feature type="non-terminal residue" evidence="1">
    <location>
        <position position="47"/>
    </location>
</feature>
<dbReference type="EMBL" id="VBOT01000166">
    <property type="protein sequence ID" value="TMQ47777.1"/>
    <property type="molecule type" value="Genomic_DNA"/>
</dbReference>